<dbReference type="InterPro" id="IPR029044">
    <property type="entry name" value="Nucleotide-diphossugar_trans"/>
</dbReference>
<accession>A0ABT8WDJ3</accession>
<evidence type="ECO:0000259" key="1">
    <source>
        <dbReference type="Pfam" id="PF00535"/>
    </source>
</evidence>
<dbReference type="Proteomes" id="UP001176883">
    <property type="component" value="Unassembled WGS sequence"/>
</dbReference>
<dbReference type="EMBL" id="JAUOEK010000142">
    <property type="protein sequence ID" value="MDO5971190.1"/>
    <property type="molecule type" value="Genomic_DNA"/>
</dbReference>
<organism evidence="2 3">
    <name type="scientific">Flavivirga aquimarina</name>
    <dbReference type="NCBI Taxonomy" id="2027862"/>
    <lineage>
        <taxon>Bacteria</taxon>
        <taxon>Pseudomonadati</taxon>
        <taxon>Bacteroidota</taxon>
        <taxon>Flavobacteriia</taxon>
        <taxon>Flavobacteriales</taxon>
        <taxon>Flavobacteriaceae</taxon>
        <taxon>Flavivirga</taxon>
    </lineage>
</organism>
<dbReference type="EC" id="2.4.-.-" evidence="2"/>
<feature type="domain" description="Glycosyltransferase 2-like" evidence="1">
    <location>
        <begin position="4"/>
        <end position="117"/>
    </location>
</feature>
<dbReference type="CDD" id="cd00761">
    <property type="entry name" value="Glyco_tranf_GTA_type"/>
    <property type="match status" value="1"/>
</dbReference>
<dbReference type="PANTHER" id="PTHR22916:SF3">
    <property type="entry name" value="UDP-GLCNAC:BETAGAL BETA-1,3-N-ACETYLGLUCOSAMINYLTRANSFERASE-LIKE PROTEIN 1"/>
    <property type="match status" value="1"/>
</dbReference>
<dbReference type="InterPro" id="IPR001173">
    <property type="entry name" value="Glyco_trans_2-like"/>
</dbReference>
<dbReference type="SUPFAM" id="SSF53448">
    <property type="entry name" value="Nucleotide-diphospho-sugar transferases"/>
    <property type="match status" value="1"/>
</dbReference>
<sequence>MKLSILIPMYNANKYIGNCLDSLLNQDISKDEYEIIVMDDGSTDNSVELVKKYQLKSSNIILHEEENVGTYSTRNKLFKLAKGKYIYNIDADDYIVHNSLGALLKIAFQNDVDVLGFGTLETIELDLLGFDNKLTVSDTMSGMKFLKDYRYLRHEIWWYFVKTTFIKSNGLWFDANEYFGDTTFTLKLLSLTKKMIYVQESIHRYVQTTDSIMRNKDLSKRKKQIENMFISIYDYSKFINNIQFKNGSQKKAIMDNLMFRRDALTFFTLLKMIRLNLNTKKIKEQIKALKAVQAYPITNFLGKEHNSLHYKILTKILNNEFILYKLATLFNVLKIKLYR</sequence>
<proteinExistence type="predicted"/>
<keyword evidence="2" id="KW-0808">Transferase</keyword>
<dbReference type="Gene3D" id="3.90.550.10">
    <property type="entry name" value="Spore Coat Polysaccharide Biosynthesis Protein SpsA, Chain A"/>
    <property type="match status" value="1"/>
</dbReference>
<reference evidence="2" key="1">
    <citation type="submission" date="2023-07" db="EMBL/GenBank/DDBJ databases">
        <title>Two novel species in the genus Flavivirga.</title>
        <authorList>
            <person name="Kwon K."/>
        </authorList>
    </citation>
    <scope>NUCLEOTIDE SEQUENCE</scope>
    <source>
        <strain evidence="2">KCTC 52353</strain>
    </source>
</reference>
<comment type="caution">
    <text evidence="2">The sequence shown here is derived from an EMBL/GenBank/DDBJ whole genome shotgun (WGS) entry which is preliminary data.</text>
</comment>
<keyword evidence="3" id="KW-1185">Reference proteome</keyword>
<dbReference type="Pfam" id="PF00535">
    <property type="entry name" value="Glycos_transf_2"/>
    <property type="match status" value="1"/>
</dbReference>
<dbReference type="GO" id="GO:0016757">
    <property type="term" value="F:glycosyltransferase activity"/>
    <property type="evidence" value="ECO:0007669"/>
    <property type="project" value="UniProtKB-KW"/>
</dbReference>
<dbReference type="RefSeq" id="WP_303278894.1">
    <property type="nucleotide sequence ID" value="NZ_JAUOEK010000142.1"/>
</dbReference>
<gene>
    <name evidence="2" type="ORF">Q4Q35_15380</name>
</gene>
<evidence type="ECO:0000313" key="3">
    <source>
        <dbReference type="Proteomes" id="UP001176883"/>
    </source>
</evidence>
<name>A0ABT8WDJ3_9FLAO</name>
<dbReference type="PANTHER" id="PTHR22916">
    <property type="entry name" value="GLYCOSYLTRANSFERASE"/>
    <property type="match status" value="1"/>
</dbReference>
<evidence type="ECO:0000313" key="2">
    <source>
        <dbReference type="EMBL" id="MDO5971190.1"/>
    </source>
</evidence>
<keyword evidence="2" id="KW-0328">Glycosyltransferase</keyword>
<protein>
    <submittedName>
        <fullName evidence="2">Glycosyltransferase</fullName>
        <ecNumber evidence="2">2.4.-.-</ecNumber>
    </submittedName>
</protein>